<evidence type="ECO:0000313" key="2">
    <source>
        <dbReference type="EMBL" id="PZQ63547.1"/>
    </source>
</evidence>
<dbReference type="Proteomes" id="UP000249135">
    <property type="component" value="Unassembled WGS sequence"/>
</dbReference>
<gene>
    <name evidence="2" type="ORF">DI563_27690</name>
</gene>
<dbReference type="EMBL" id="QFPP01000595">
    <property type="protein sequence ID" value="PZQ63547.1"/>
    <property type="molecule type" value="Genomic_DNA"/>
</dbReference>
<dbReference type="AlphaFoldDB" id="A0A2W5QZM0"/>
<reference evidence="2 3" key="1">
    <citation type="submission" date="2017-08" db="EMBL/GenBank/DDBJ databases">
        <title>Infants hospitalized years apart are colonized by the same room-sourced microbial strains.</title>
        <authorList>
            <person name="Brooks B."/>
            <person name="Olm M.R."/>
            <person name="Firek B.A."/>
            <person name="Baker R."/>
            <person name="Thomas B.C."/>
            <person name="Morowitz M.J."/>
            <person name="Banfield J.F."/>
        </authorList>
    </citation>
    <scope>NUCLEOTIDE SEQUENCE [LARGE SCALE GENOMIC DNA]</scope>
    <source>
        <strain evidence="2">S2_005_003_R2_41</strain>
    </source>
</reference>
<sequence>MLTNQSHDRRASAQIAADQEKSDKQLLHDADRLAVQLDRAAEEAQVEREADMRREVYLESAAEIVKANAFVGSMFKRDLENPDALDGLNGFAAASAKLQVVADQETGIEAQRLSMMYARLAILATPLATNAFGLNATAKSHEARAKALQLKLDELQETDRVQLSKTSDEWTAQKLEVQRLTGLIAKAWADASTAFGRSAKARADYELFMRQHLSELADQAIKVLARLRIELGLDADEERMLEEATQMRMDLFSTVDQLMNAIGVRPASG</sequence>
<protein>
    <submittedName>
        <fullName evidence="2">Uncharacterized protein</fullName>
    </submittedName>
</protein>
<feature type="compositionally biased region" description="Basic and acidic residues" evidence="1">
    <location>
        <begin position="1"/>
        <end position="11"/>
    </location>
</feature>
<accession>A0A2W5QZM0</accession>
<proteinExistence type="predicted"/>
<feature type="region of interest" description="Disordered" evidence="1">
    <location>
        <begin position="1"/>
        <end position="23"/>
    </location>
</feature>
<evidence type="ECO:0000256" key="1">
    <source>
        <dbReference type="SAM" id="MobiDB-lite"/>
    </source>
</evidence>
<comment type="caution">
    <text evidence="2">The sequence shown here is derived from an EMBL/GenBank/DDBJ whole genome shotgun (WGS) entry which is preliminary data.</text>
</comment>
<organism evidence="2 3">
    <name type="scientific">Variovorax paradoxus</name>
    <dbReference type="NCBI Taxonomy" id="34073"/>
    <lineage>
        <taxon>Bacteria</taxon>
        <taxon>Pseudomonadati</taxon>
        <taxon>Pseudomonadota</taxon>
        <taxon>Betaproteobacteria</taxon>
        <taxon>Burkholderiales</taxon>
        <taxon>Comamonadaceae</taxon>
        <taxon>Variovorax</taxon>
    </lineage>
</organism>
<evidence type="ECO:0000313" key="3">
    <source>
        <dbReference type="Proteomes" id="UP000249135"/>
    </source>
</evidence>
<name>A0A2W5QZM0_VARPD</name>